<evidence type="ECO:0000259" key="5">
    <source>
        <dbReference type="Pfam" id="PF12894"/>
    </source>
</evidence>
<name>A0A2P6VBQ4_9CHLO</name>
<dbReference type="SUPFAM" id="SSF50978">
    <property type="entry name" value="WD40 repeat-like"/>
    <property type="match status" value="1"/>
</dbReference>
<evidence type="ECO:0000256" key="3">
    <source>
        <dbReference type="PROSITE-ProRule" id="PRU00221"/>
    </source>
</evidence>
<evidence type="ECO:0000256" key="2">
    <source>
        <dbReference type="ARBA" id="ARBA00022737"/>
    </source>
</evidence>
<dbReference type="Pfam" id="PF00400">
    <property type="entry name" value="WD40"/>
    <property type="match status" value="2"/>
</dbReference>
<dbReference type="STRING" id="554055.A0A2P6VBQ4"/>
<dbReference type="InterPro" id="IPR024977">
    <property type="entry name" value="Apc4-like_WD40_dom"/>
</dbReference>
<dbReference type="EMBL" id="LHPF02000014">
    <property type="protein sequence ID" value="PSC71527.1"/>
    <property type="molecule type" value="Genomic_DNA"/>
</dbReference>
<proteinExistence type="predicted"/>
<protein>
    <submittedName>
        <fullName evidence="6">WD-40 repeat</fullName>
    </submittedName>
</protein>
<accession>A0A2P6VBQ4</accession>
<feature type="repeat" description="WD" evidence="3">
    <location>
        <begin position="68"/>
        <end position="108"/>
    </location>
</feature>
<dbReference type="PANTHER" id="PTHR19848:SF8">
    <property type="entry name" value="F-BOX AND WD REPEAT DOMAIN CONTAINING 7"/>
    <property type="match status" value="1"/>
</dbReference>
<feature type="domain" description="Anaphase-promoting complex subunit 4-like WD40" evidence="5">
    <location>
        <begin position="28"/>
        <end position="73"/>
    </location>
</feature>
<dbReference type="InterPro" id="IPR019775">
    <property type="entry name" value="WD40_repeat_CS"/>
</dbReference>
<evidence type="ECO:0000313" key="7">
    <source>
        <dbReference type="Proteomes" id="UP000239649"/>
    </source>
</evidence>
<dbReference type="Pfam" id="PF12894">
    <property type="entry name" value="ANAPC4_WD40"/>
    <property type="match status" value="1"/>
</dbReference>
<dbReference type="PROSITE" id="PS50082">
    <property type="entry name" value="WD_REPEATS_2"/>
    <property type="match status" value="1"/>
</dbReference>
<gene>
    <name evidence="6" type="ORF">C2E20_5162</name>
</gene>
<comment type="caution">
    <text evidence="6">The sequence shown here is derived from an EMBL/GenBank/DDBJ whole genome shotgun (WGS) entry which is preliminary data.</text>
</comment>
<keyword evidence="2" id="KW-0677">Repeat</keyword>
<dbReference type="InterPro" id="IPR036322">
    <property type="entry name" value="WD40_repeat_dom_sf"/>
</dbReference>
<keyword evidence="7" id="KW-1185">Reference proteome</keyword>
<dbReference type="SMART" id="SM00320">
    <property type="entry name" value="WD40"/>
    <property type="match status" value="6"/>
</dbReference>
<dbReference type="OrthoDB" id="340259at2759"/>
<sequence length="420" mass="43813">MAGHPDEMPDFADPEHGVPRLTEHWAVEMEEAAVALALSPKGQLLAVGTVDDAISVLDVSSGKVAHSLPGHKGGTNRLTFLGGNSLASVGEDGTARIWNVARGTCVHELSVDAEGADRVRGGCSVNHLTVAPGSKSFACAAGSLVSVFTLGDSAAAPPTKRVLGPLPSTVEHLRYDRAGNLLACYNGGCSMIVADRKAEQDELPMPYAGACLCGDVSPGGEYVVAGCHDATVHIFQLKAQRDGSVEMVELSCGGYDSKVTVVDFNLLGDRMASAGGDKNTIWNFSGPPTGSMPTLAIGHFGAITCQAWQPDLEGWLATAAKDGRLYVYDTEASAKLGPDMPFIVQPGIIGLTDDEDEVTALVFARDGLLYTGHISGTVRKWELPLESSSEEEEEVEEAKEGPAATAAEEAEEAPAAVPLG</sequence>
<dbReference type="PROSITE" id="PS00678">
    <property type="entry name" value="WD_REPEATS_1"/>
    <property type="match status" value="1"/>
</dbReference>
<organism evidence="6 7">
    <name type="scientific">Micractinium conductrix</name>
    <dbReference type="NCBI Taxonomy" id="554055"/>
    <lineage>
        <taxon>Eukaryota</taxon>
        <taxon>Viridiplantae</taxon>
        <taxon>Chlorophyta</taxon>
        <taxon>core chlorophytes</taxon>
        <taxon>Trebouxiophyceae</taxon>
        <taxon>Chlorellales</taxon>
        <taxon>Chlorellaceae</taxon>
        <taxon>Chlorella clade</taxon>
        <taxon>Micractinium</taxon>
    </lineage>
</organism>
<keyword evidence="1 3" id="KW-0853">WD repeat</keyword>
<feature type="compositionally biased region" description="Acidic residues" evidence="4">
    <location>
        <begin position="388"/>
        <end position="397"/>
    </location>
</feature>
<dbReference type="AlphaFoldDB" id="A0A2P6VBQ4"/>
<reference evidence="6 7" key="1">
    <citation type="journal article" date="2018" name="Plant J.">
        <title>Genome sequences of Chlorella sorokiniana UTEX 1602 and Micractinium conductrix SAG 241.80: implications to maltose excretion by a green alga.</title>
        <authorList>
            <person name="Arriola M.B."/>
            <person name="Velmurugan N."/>
            <person name="Zhang Y."/>
            <person name="Plunkett M.H."/>
            <person name="Hondzo H."/>
            <person name="Barney B.M."/>
        </authorList>
    </citation>
    <scope>NUCLEOTIDE SEQUENCE [LARGE SCALE GENOMIC DNA]</scope>
    <source>
        <strain evidence="6 7">SAG 241.80</strain>
    </source>
</reference>
<dbReference type="InterPro" id="IPR015943">
    <property type="entry name" value="WD40/YVTN_repeat-like_dom_sf"/>
</dbReference>
<dbReference type="PANTHER" id="PTHR19848">
    <property type="entry name" value="WD40 REPEAT PROTEIN"/>
    <property type="match status" value="1"/>
</dbReference>
<evidence type="ECO:0000256" key="4">
    <source>
        <dbReference type="SAM" id="MobiDB-lite"/>
    </source>
</evidence>
<feature type="compositionally biased region" description="Low complexity" evidence="4">
    <location>
        <begin position="401"/>
        <end position="420"/>
    </location>
</feature>
<evidence type="ECO:0000256" key="1">
    <source>
        <dbReference type="ARBA" id="ARBA00022574"/>
    </source>
</evidence>
<dbReference type="Proteomes" id="UP000239649">
    <property type="component" value="Unassembled WGS sequence"/>
</dbReference>
<dbReference type="InterPro" id="IPR001680">
    <property type="entry name" value="WD40_rpt"/>
</dbReference>
<dbReference type="Gene3D" id="2.130.10.10">
    <property type="entry name" value="YVTN repeat-like/Quinoprotein amine dehydrogenase"/>
    <property type="match status" value="2"/>
</dbReference>
<feature type="region of interest" description="Disordered" evidence="4">
    <location>
        <begin position="384"/>
        <end position="420"/>
    </location>
</feature>
<evidence type="ECO:0000313" key="6">
    <source>
        <dbReference type="EMBL" id="PSC71527.1"/>
    </source>
</evidence>